<protein>
    <submittedName>
        <fullName evidence="2">Uncharacterized protein</fullName>
    </submittedName>
</protein>
<evidence type="ECO:0000256" key="1">
    <source>
        <dbReference type="SAM" id="MobiDB-lite"/>
    </source>
</evidence>
<dbReference type="PANTHER" id="PTHR35702">
    <property type="entry name" value="EXPRESSED PROTEIN"/>
    <property type="match status" value="1"/>
</dbReference>
<gene>
    <name evidence="2" type="ORF">Tci_401316</name>
</gene>
<dbReference type="EMBL" id="BKCJ010166684">
    <property type="protein sequence ID" value="GEY29342.1"/>
    <property type="molecule type" value="Genomic_DNA"/>
</dbReference>
<name>A0A699HJB4_TANCI</name>
<feature type="compositionally biased region" description="Polar residues" evidence="1">
    <location>
        <begin position="128"/>
        <end position="142"/>
    </location>
</feature>
<comment type="caution">
    <text evidence="2">The sequence shown here is derived from an EMBL/GenBank/DDBJ whole genome shotgun (WGS) entry which is preliminary data.</text>
</comment>
<evidence type="ECO:0000313" key="2">
    <source>
        <dbReference type="EMBL" id="GEY29342.1"/>
    </source>
</evidence>
<feature type="region of interest" description="Disordered" evidence="1">
    <location>
        <begin position="112"/>
        <end position="148"/>
    </location>
</feature>
<accession>A0A699HJB4</accession>
<organism evidence="2">
    <name type="scientific">Tanacetum cinerariifolium</name>
    <name type="common">Dalmatian daisy</name>
    <name type="synonym">Chrysanthemum cinerariifolium</name>
    <dbReference type="NCBI Taxonomy" id="118510"/>
    <lineage>
        <taxon>Eukaryota</taxon>
        <taxon>Viridiplantae</taxon>
        <taxon>Streptophyta</taxon>
        <taxon>Embryophyta</taxon>
        <taxon>Tracheophyta</taxon>
        <taxon>Spermatophyta</taxon>
        <taxon>Magnoliopsida</taxon>
        <taxon>eudicotyledons</taxon>
        <taxon>Gunneridae</taxon>
        <taxon>Pentapetalae</taxon>
        <taxon>asterids</taxon>
        <taxon>campanulids</taxon>
        <taxon>Asterales</taxon>
        <taxon>Asteraceae</taxon>
        <taxon>Asteroideae</taxon>
        <taxon>Anthemideae</taxon>
        <taxon>Anthemidinae</taxon>
        <taxon>Tanacetum</taxon>
    </lineage>
</organism>
<dbReference type="AlphaFoldDB" id="A0A699HJB4"/>
<sequence>MDPRWVLAVLGLNFREIGIVEIVVVEAVAIIGIDQFSSTDEMDAMLENGPWSSYVRALIELRADVKLKDTIVVAMLKLTLKNHRQATRGVQVGRNVSSKPVKQVYRHVFNKSGASSSGKKKQAEVSRQEVSNSSQFNALNSVENDDDVEKTDKLERQILDEKLMFVDNDVKPLYMAYCTGIADSDNEVEENNGGKQNMMMITTLYGDDLHKGHDMSENLRAIYDDFDIKKRRFQMLAFVVGYMSLSFIAGLCRNMVGQTASSHIGKFSIFDCFDGGSGTLVCGVKESVKLYTNSIRTVHVELARNKAVESAIADALSQGIESKAAAKQAQKAGAKAAKVANKNANRILGPIISSGFDLIEVVYYEGTVTEGVSRSAGTLVGTYFIGFLGEEKFGKIGYLVGSTLGSWIGGKIGLMTYDVANALHFLLHMGRVE</sequence>
<reference evidence="2" key="1">
    <citation type="journal article" date="2019" name="Sci. Rep.">
        <title>Draft genome of Tanacetum cinerariifolium, the natural source of mosquito coil.</title>
        <authorList>
            <person name="Yamashiro T."/>
            <person name="Shiraishi A."/>
            <person name="Satake H."/>
            <person name="Nakayama K."/>
        </authorList>
    </citation>
    <scope>NUCLEOTIDE SEQUENCE</scope>
</reference>
<dbReference type="PANTHER" id="PTHR35702:SF1">
    <property type="entry name" value="EXPRESSED PROTEIN"/>
    <property type="match status" value="1"/>
</dbReference>
<proteinExistence type="predicted"/>